<dbReference type="RefSeq" id="WP_133359592.1">
    <property type="nucleotide sequence ID" value="NZ_SMUV01000063.1"/>
</dbReference>
<sequence>MAETDTEDAILAAHFAAARRMVGAMPAELEARILADAAQVQAGRTAPGPARSAGAGLMQQFLRVLGGWPAMGGLAAACAAGVWIGVAPPDFLPDPVGLMVQGDTDVNLLDSYALSSVLPEEG</sequence>
<reference evidence="1 2" key="1">
    <citation type="submission" date="2019-03" db="EMBL/GenBank/DDBJ databases">
        <title>Ruegeria lutea sp. nov., a novel strain, isolated from marine sediment, the Masan Bay, South Korea.</title>
        <authorList>
            <person name="Kim J."/>
            <person name="Kim D.-Y."/>
            <person name="Lee S.-S."/>
        </authorList>
    </citation>
    <scope>NUCLEOTIDE SEQUENCE [LARGE SCALE GENOMIC DNA]</scope>
    <source>
        <strain evidence="1 2">318-1</strain>
    </source>
</reference>
<dbReference type="EMBL" id="SMUV01000063">
    <property type="protein sequence ID" value="TDK48762.1"/>
    <property type="molecule type" value="Genomic_DNA"/>
</dbReference>
<dbReference type="OrthoDB" id="7863719at2"/>
<dbReference type="Proteomes" id="UP000295301">
    <property type="component" value="Unassembled WGS sequence"/>
</dbReference>
<comment type="caution">
    <text evidence="1">The sequence shown here is derived from an EMBL/GenBank/DDBJ whole genome shotgun (WGS) entry which is preliminary data.</text>
</comment>
<name>A0A4R5V9F1_9RHOB</name>
<evidence type="ECO:0008006" key="3">
    <source>
        <dbReference type="Google" id="ProtNLM"/>
    </source>
</evidence>
<evidence type="ECO:0000313" key="2">
    <source>
        <dbReference type="Proteomes" id="UP000295301"/>
    </source>
</evidence>
<keyword evidence="2" id="KW-1185">Reference proteome</keyword>
<accession>A0A4R5V9F1</accession>
<evidence type="ECO:0000313" key="1">
    <source>
        <dbReference type="EMBL" id="TDK48762.1"/>
    </source>
</evidence>
<gene>
    <name evidence="1" type="ORF">E1832_09945</name>
</gene>
<dbReference type="AlphaFoldDB" id="A0A4R5V9F1"/>
<protein>
    <recommendedName>
        <fullName evidence="3">Dihydroorotate dehydrogenase</fullName>
    </recommendedName>
</protein>
<organism evidence="1 2">
    <name type="scientific">Antarcticimicrobium luteum</name>
    <dbReference type="NCBI Taxonomy" id="2547397"/>
    <lineage>
        <taxon>Bacteria</taxon>
        <taxon>Pseudomonadati</taxon>
        <taxon>Pseudomonadota</taxon>
        <taxon>Alphaproteobacteria</taxon>
        <taxon>Rhodobacterales</taxon>
        <taxon>Paracoccaceae</taxon>
        <taxon>Antarcticimicrobium</taxon>
    </lineage>
</organism>
<proteinExistence type="predicted"/>